<feature type="domain" description="Pyridoxamine kinase/Phosphomethylpyrimidine kinase" evidence="3">
    <location>
        <begin position="18"/>
        <end position="263"/>
    </location>
</feature>
<comment type="pathway">
    <text evidence="1">Cofactor biosynthesis; thiamine diphosphate biosynthesis.</text>
</comment>
<dbReference type="Gene3D" id="3.40.1190.20">
    <property type="match status" value="1"/>
</dbReference>
<dbReference type="GO" id="GO:0008902">
    <property type="term" value="F:hydroxymethylpyrimidine kinase activity"/>
    <property type="evidence" value="ECO:0007669"/>
    <property type="project" value="UniProtKB-EC"/>
</dbReference>
<dbReference type="PANTHER" id="PTHR20858">
    <property type="entry name" value="PHOSPHOMETHYLPYRIMIDINE KINASE"/>
    <property type="match status" value="1"/>
</dbReference>
<protein>
    <recommendedName>
        <fullName evidence="2">hydroxymethylpyrimidine kinase</fullName>
        <ecNumber evidence="2">2.7.1.49</ecNumber>
    </recommendedName>
</protein>
<dbReference type="RefSeq" id="WP_274163113.1">
    <property type="nucleotide sequence ID" value="NZ_JAJUBC010000003.1"/>
</dbReference>
<dbReference type="PANTHER" id="PTHR20858:SF17">
    <property type="entry name" value="HYDROXYMETHYLPYRIMIDINE_PHOSPHOMETHYLPYRIMIDINE KINASE THI20-RELATED"/>
    <property type="match status" value="1"/>
</dbReference>
<reference evidence="4" key="1">
    <citation type="submission" date="2021-12" db="EMBL/GenBank/DDBJ databases">
        <title>Enterovibrio ZSDZ35 sp. nov. and Enterovibrio ZSDZ42 sp. nov., isolated from coastal seawater in Qingdao.</title>
        <authorList>
            <person name="Zhang P."/>
        </authorList>
    </citation>
    <scope>NUCLEOTIDE SEQUENCE</scope>
    <source>
        <strain evidence="4">ZSDZ42</strain>
    </source>
</reference>
<evidence type="ECO:0000259" key="3">
    <source>
        <dbReference type="Pfam" id="PF08543"/>
    </source>
</evidence>
<evidence type="ECO:0000313" key="5">
    <source>
        <dbReference type="Proteomes" id="UP001149400"/>
    </source>
</evidence>
<evidence type="ECO:0000256" key="1">
    <source>
        <dbReference type="ARBA" id="ARBA00004948"/>
    </source>
</evidence>
<dbReference type="InterPro" id="IPR004399">
    <property type="entry name" value="HMP/HMP-P_kinase_dom"/>
</dbReference>
<keyword evidence="4" id="KW-0808">Transferase</keyword>
<gene>
    <name evidence="4" type="primary">thiD</name>
    <name evidence="4" type="ORF">LRP50_03555</name>
</gene>
<dbReference type="SUPFAM" id="SSF53613">
    <property type="entry name" value="Ribokinase-like"/>
    <property type="match status" value="1"/>
</dbReference>
<dbReference type="GO" id="GO:0008972">
    <property type="term" value="F:phosphomethylpyrimidine kinase activity"/>
    <property type="evidence" value="ECO:0007669"/>
    <property type="project" value="UniProtKB-EC"/>
</dbReference>
<sequence length="272" mass="28897">MTSIPTSPPVILTIAGSDSSAGAGIQADLKTISANNGYACTVITAVTSQNTQGVYDVFSLPPPLVASQINAIFSDFNVAAVKVGMLANIEITRVVVEQLLAHKAKNIVVDPVMLSTSGRELLSHEAVSYCKEHLYPISTVLTPNLPELEALTELTGTKSLTKTTQKARQQLGCEWLLIKGGHSDDPTHSTDYLIGADSARSFSSPRIQSRNTHGTGCTLSSAIATFLAQGHSVEASVDKAKQYLSNAIVNARHQKLGKGHGPLGHFYCLKSR</sequence>
<keyword evidence="5" id="KW-1185">Reference proteome</keyword>
<dbReference type="NCBIfam" id="TIGR00097">
    <property type="entry name" value="HMP-P_kinase"/>
    <property type="match status" value="1"/>
</dbReference>
<dbReference type="InterPro" id="IPR029056">
    <property type="entry name" value="Ribokinase-like"/>
</dbReference>
<dbReference type="Proteomes" id="UP001149400">
    <property type="component" value="Unassembled WGS sequence"/>
</dbReference>
<evidence type="ECO:0000313" key="4">
    <source>
        <dbReference type="EMBL" id="MDD1792197.1"/>
    </source>
</evidence>
<name>A0ABT5QW07_9GAMM</name>
<organism evidence="4 5">
    <name type="scientific">Enterovibrio gelatinilyticus</name>
    <dbReference type="NCBI Taxonomy" id="2899819"/>
    <lineage>
        <taxon>Bacteria</taxon>
        <taxon>Pseudomonadati</taxon>
        <taxon>Pseudomonadota</taxon>
        <taxon>Gammaproteobacteria</taxon>
        <taxon>Vibrionales</taxon>
        <taxon>Vibrionaceae</taxon>
        <taxon>Enterovibrio</taxon>
    </lineage>
</organism>
<keyword evidence="4" id="KW-0418">Kinase</keyword>
<dbReference type="Pfam" id="PF08543">
    <property type="entry name" value="Phos_pyr_kin"/>
    <property type="match status" value="1"/>
</dbReference>
<dbReference type="EMBL" id="JAJUBC010000003">
    <property type="protein sequence ID" value="MDD1792197.1"/>
    <property type="molecule type" value="Genomic_DNA"/>
</dbReference>
<comment type="caution">
    <text evidence="4">The sequence shown here is derived from an EMBL/GenBank/DDBJ whole genome shotgun (WGS) entry which is preliminary data.</text>
</comment>
<dbReference type="EC" id="2.7.1.49" evidence="2"/>
<dbReference type="InterPro" id="IPR013749">
    <property type="entry name" value="PM/HMP-P_kinase-1"/>
</dbReference>
<dbReference type="CDD" id="cd01169">
    <property type="entry name" value="HMPP_kinase"/>
    <property type="match status" value="1"/>
</dbReference>
<evidence type="ECO:0000256" key="2">
    <source>
        <dbReference type="ARBA" id="ARBA00012135"/>
    </source>
</evidence>
<accession>A0ABT5QW07</accession>
<proteinExistence type="predicted"/>